<dbReference type="Proteomes" id="UP000069906">
    <property type="component" value="Chromosome"/>
</dbReference>
<reference evidence="1 4" key="1">
    <citation type="journal article" date="2015" name="ISME J.">
        <title>Elemental sulfur and acetate can support life of a novel strictly anaerobic haloarchaeon.</title>
        <authorList>
            <person name="Sorokin D.Y."/>
            <person name="Kublanov I.V."/>
            <person name="Gavrilov S.N."/>
            <person name="Rojo D."/>
            <person name="Roman P."/>
            <person name="Golyshin P.N."/>
            <person name="Slepak V.Z."/>
            <person name="Smedile F."/>
            <person name="Ferrer M."/>
            <person name="Messina E."/>
            <person name="La Cono V."/>
            <person name="Yakimov M.M."/>
        </authorList>
    </citation>
    <scope>NUCLEOTIDE SEQUENCE [LARGE SCALE GENOMIC DNA]</scope>
    <source>
        <strain evidence="1 4">HSR2</strain>
    </source>
</reference>
<dbReference type="STRING" id="1604004.HLASA_2151"/>
<organism evidence="1 4">
    <name type="scientific">Halanaeroarchaeum sulfurireducens</name>
    <dbReference type="NCBI Taxonomy" id="1604004"/>
    <lineage>
        <taxon>Archaea</taxon>
        <taxon>Methanobacteriati</taxon>
        <taxon>Methanobacteriota</taxon>
        <taxon>Stenosarchaea group</taxon>
        <taxon>Halobacteria</taxon>
        <taxon>Halobacteriales</taxon>
        <taxon>Halobacteriaceae</taxon>
        <taxon>Halanaeroarchaeum</taxon>
    </lineage>
</organism>
<evidence type="ECO:0000313" key="1">
    <source>
        <dbReference type="EMBL" id="AKH98579.1"/>
    </source>
</evidence>
<dbReference type="RefSeq" id="WP_050049230.1">
    <property type="nucleotide sequence ID" value="NZ_CP008874.1"/>
</dbReference>
<evidence type="ECO:0000313" key="4">
    <source>
        <dbReference type="Proteomes" id="UP000069906"/>
    </source>
</evidence>
<dbReference type="Proteomes" id="UP000060390">
    <property type="component" value="Chromosome"/>
</dbReference>
<reference evidence="2 3" key="3">
    <citation type="journal article" date="2016" name="Stand. Genomic Sci.">
        <title>Complete genome sequence of 'Halanaeroarchaeum sulfurireducens' M27-SA2, a sulfur-reducing and acetate-oxidizing haloarchaeon from the deep-sea hypersaline anoxic lake Medee.</title>
        <authorList>
            <person name="Messina E."/>
            <person name="Sorokin D.Y."/>
            <person name="Kublanov I.V."/>
            <person name="Toshchakov S."/>
            <person name="Lopatina A."/>
            <person name="Arcadi E."/>
            <person name="Smedile F."/>
            <person name="La Spada G."/>
            <person name="La Cono V."/>
            <person name="Yakimov M.M."/>
        </authorList>
    </citation>
    <scope>NUCLEOTIDE SEQUENCE [LARGE SCALE GENOMIC DNA]</scope>
    <source>
        <strain evidence="2 3">M27-SA2</strain>
    </source>
</reference>
<protein>
    <submittedName>
        <fullName evidence="1">Uncharacterized protein</fullName>
    </submittedName>
</protein>
<reference evidence="3" key="2">
    <citation type="submission" date="2015-05" db="EMBL/GenBank/DDBJ databases">
        <title>Complete genome sequence of Halanaeroarchaeum sulfurireducens type strain M27-SA2, a sulfate-reducer haloarchaeon from marine anoxic lake Medee.</title>
        <authorList>
            <person name="Messina E."/>
            <person name="Kublanov I.V."/>
            <person name="Toshchakov S."/>
            <person name="Arcadi E."/>
            <person name="La Spada G."/>
            <person name="La Cono V."/>
            <person name="Yakimov M.M."/>
        </authorList>
    </citation>
    <scope>NUCLEOTIDE SEQUENCE [LARGE SCALE GENOMIC DNA]</scope>
    <source>
        <strain evidence="3">M27-SA2</strain>
    </source>
</reference>
<dbReference type="KEGG" id="hsu:HLASF_2117"/>
<dbReference type="InterPro" id="IPR058877">
    <property type="entry name" value="JAB/MPN_dom-containing"/>
</dbReference>
<name>A0A0F7PG52_9EURY</name>
<gene>
    <name evidence="2" type="ORF">HLASA_2151</name>
    <name evidence="1" type="ORF">HLASF_2117</name>
</gene>
<dbReference type="KEGG" id="hsf:HLASA_2151"/>
<dbReference type="Pfam" id="PF26422">
    <property type="entry name" value="Halo_JAB_MPN"/>
    <property type="match status" value="1"/>
</dbReference>
<keyword evidence="4" id="KW-1185">Reference proteome</keyword>
<dbReference type="HOGENOM" id="CLU_129109_0_0_2"/>
<accession>A0A0F7PG52</accession>
<evidence type="ECO:0000313" key="3">
    <source>
        <dbReference type="Proteomes" id="UP000060390"/>
    </source>
</evidence>
<evidence type="ECO:0000313" key="2">
    <source>
        <dbReference type="EMBL" id="ALG83021.1"/>
    </source>
</evidence>
<dbReference type="AlphaFoldDB" id="A0A0F7PG52"/>
<sequence>MKSDPVAVTRPLLEALLELARDREPDPVSVALATRPAGDLEPTDGPGARLGTLSAVTPVFADFSFPDAGGAVNRVFGVDLGRPAGTTQGRFVSHPRGDTALATTDDLAPHVFVAVPPWTLDDVRAYDRGGVRTPLTVLAAASPATAADEDVTEGL</sequence>
<dbReference type="EMBL" id="CP011564">
    <property type="protein sequence ID" value="ALG83021.1"/>
    <property type="molecule type" value="Genomic_DNA"/>
</dbReference>
<dbReference type="GeneID" id="26011483"/>
<dbReference type="OrthoDB" id="210127at2157"/>
<dbReference type="EMBL" id="CP008874">
    <property type="protein sequence ID" value="AKH98579.1"/>
    <property type="molecule type" value="Genomic_DNA"/>
</dbReference>
<proteinExistence type="predicted"/>